<dbReference type="PANTHER" id="PTHR33797">
    <property type="entry name" value="ORGANIC HYDROPEROXIDE RESISTANCE PROTEIN-LIKE"/>
    <property type="match status" value="1"/>
</dbReference>
<dbReference type="PANTHER" id="PTHR33797:SF2">
    <property type="entry name" value="ORGANIC HYDROPEROXIDE RESISTANCE PROTEIN-LIKE"/>
    <property type="match status" value="1"/>
</dbReference>
<dbReference type="AlphaFoldDB" id="A0A370N334"/>
<comment type="caution">
    <text evidence="2">The sequence shown here is derived from an EMBL/GenBank/DDBJ whole genome shotgun (WGS) entry which is preliminary data.</text>
</comment>
<dbReference type="InterPro" id="IPR015946">
    <property type="entry name" value="KH_dom-like_a/b"/>
</dbReference>
<dbReference type="EMBL" id="QHKS01000018">
    <property type="protein sequence ID" value="RDK00043.1"/>
    <property type="molecule type" value="Genomic_DNA"/>
</dbReference>
<dbReference type="SUPFAM" id="SSF82784">
    <property type="entry name" value="OsmC-like"/>
    <property type="match status" value="1"/>
</dbReference>
<evidence type="ECO:0000313" key="3">
    <source>
        <dbReference type="Proteomes" id="UP000254875"/>
    </source>
</evidence>
<organism evidence="2 3">
    <name type="scientific">Paraburkholderia lacunae</name>
    <dbReference type="NCBI Taxonomy" id="2211104"/>
    <lineage>
        <taxon>Bacteria</taxon>
        <taxon>Pseudomonadati</taxon>
        <taxon>Pseudomonadota</taxon>
        <taxon>Betaproteobacteria</taxon>
        <taxon>Burkholderiales</taxon>
        <taxon>Burkholderiaceae</taxon>
        <taxon>Paraburkholderia</taxon>
    </lineage>
</organism>
<comment type="similarity">
    <text evidence="1">Belongs to the OsmC/Ohr family.</text>
</comment>
<dbReference type="Proteomes" id="UP000254875">
    <property type="component" value="Unassembled WGS sequence"/>
</dbReference>
<keyword evidence="3" id="KW-1185">Reference proteome</keyword>
<name>A0A370N334_9BURK</name>
<proteinExistence type="inferred from homology"/>
<dbReference type="Pfam" id="PF02566">
    <property type="entry name" value="OsmC"/>
    <property type="match status" value="1"/>
</dbReference>
<protein>
    <submittedName>
        <fullName evidence="2">Peroxiredoxin</fullName>
    </submittedName>
</protein>
<dbReference type="InterPro" id="IPR003718">
    <property type="entry name" value="OsmC/Ohr_fam"/>
</dbReference>
<sequence>MTTLRPPPLTLLDKYYGQDAQALYSTTVTVTGGDVGHGRASGIARSDDGQLALELRMPKALGGPGGGTNPEQLFAAGYAACFHGALSLLAARSGIPIPGASVDVTVDFGRDPIDGLFMLTAHTRVRLPGVERAIAGDLVRNTERFCPYTKMARRGIENVVALASPDDDSNS</sequence>
<accession>A0A370N334</accession>
<dbReference type="InterPro" id="IPR036102">
    <property type="entry name" value="OsmC/Ohrsf"/>
</dbReference>
<dbReference type="Gene3D" id="3.30.300.20">
    <property type="match status" value="1"/>
</dbReference>
<dbReference type="GO" id="GO:0006979">
    <property type="term" value="P:response to oxidative stress"/>
    <property type="evidence" value="ECO:0007669"/>
    <property type="project" value="InterPro"/>
</dbReference>
<dbReference type="OrthoDB" id="9797508at2"/>
<dbReference type="Gene3D" id="2.20.25.10">
    <property type="match status" value="1"/>
</dbReference>
<dbReference type="RefSeq" id="WP_115105158.1">
    <property type="nucleotide sequence ID" value="NZ_QHKS01000018.1"/>
</dbReference>
<dbReference type="InterPro" id="IPR019953">
    <property type="entry name" value="OHR"/>
</dbReference>
<evidence type="ECO:0000313" key="2">
    <source>
        <dbReference type="EMBL" id="RDK00043.1"/>
    </source>
</evidence>
<evidence type="ECO:0000256" key="1">
    <source>
        <dbReference type="ARBA" id="ARBA00007378"/>
    </source>
</evidence>
<reference evidence="3" key="1">
    <citation type="submission" date="2018-05" db="EMBL/GenBank/DDBJ databases">
        <authorList>
            <person name="Feng T."/>
        </authorList>
    </citation>
    <scope>NUCLEOTIDE SEQUENCE [LARGE SCALE GENOMIC DNA]</scope>
    <source>
        <strain evidence="3">S27</strain>
    </source>
</reference>
<dbReference type="NCBIfam" id="TIGR03561">
    <property type="entry name" value="organ_hyd_perox"/>
    <property type="match status" value="1"/>
</dbReference>
<gene>
    <name evidence="2" type="ORF">DLM46_25405</name>
</gene>